<evidence type="ECO:0000313" key="2">
    <source>
        <dbReference type="Proteomes" id="UP000241912"/>
    </source>
</evidence>
<dbReference type="OrthoDB" id="6021609at2"/>
<keyword evidence="2" id="KW-1185">Reference proteome</keyword>
<dbReference type="AlphaFoldDB" id="A0A2P7NR44"/>
<protein>
    <submittedName>
        <fullName evidence="1">Uncharacterized protein</fullName>
    </submittedName>
</protein>
<reference evidence="1 2" key="1">
    <citation type="submission" date="2018-03" db="EMBL/GenBank/DDBJ databases">
        <title>Draft genome of Nitrosomonas supralitoralis APG5.</title>
        <authorList>
            <person name="Urakawa H."/>
            <person name="Lopez J.V."/>
        </authorList>
    </citation>
    <scope>NUCLEOTIDE SEQUENCE [LARGE SCALE GENOMIC DNA]</scope>
    <source>
        <strain evidence="1 2">APG5</strain>
    </source>
</reference>
<comment type="caution">
    <text evidence="1">The sequence shown here is derived from an EMBL/GenBank/DDBJ whole genome shotgun (WGS) entry which is preliminary data.</text>
</comment>
<dbReference type="Proteomes" id="UP000241912">
    <property type="component" value="Unassembled WGS sequence"/>
</dbReference>
<proteinExistence type="predicted"/>
<dbReference type="EMBL" id="PXXU01000096">
    <property type="protein sequence ID" value="PSJ15956.1"/>
    <property type="molecule type" value="Genomic_DNA"/>
</dbReference>
<accession>A0A2P7NR44</accession>
<name>A0A2P7NR44_9PROT</name>
<gene>
    <name evidence="1" type="ORF">C7H79_16170</name>
</gene>
<sequence length="312" mass="34868">MKNLLTKYYSWLSHCLVYLIFFATLQSNQTLAQDVIKQTEFLQSDRPEAWAMSYVTSITLFSGLSVPHSRVPGSVEGGIELGWVPQLNSEQRQIGFNGTKEEDLNKAPIFGRPRVTIGLPWKFALTLSYVPPITIFGIKPNLFAFALERPLLERDFWTVGVRMYGQIGNVEGAFTCPSDVAKFPPGSSENLYGCEQKSADKSSQRFAGLEFSGAYRIEQLRGLTPYIAVSGNFLDTEVQVNAQTFGIRDQTRLVAETWTFAASAGFAFPLTDKLKFSVGVFYSPLWVTRPPATSSQNDGLFNVRSLLTYQFN</sequence>
<evidence type="ECO:0000313" key="1">
    <source>
        <dbReference type="EMBL" id="PSJ15956.1"/>
    </source>
</evidence>
<dbReference type="RefSeq" id="WP_106708288.1">
    <property type="nucleotide sequence ID" value="NZ_PXXU01000096.1"/>
</dbReference>
<organism evidence="1 2">
    <name type="scientific">Nitrosomonas supralitoralis</name>
    <dbReference type="NCBI Taxonomy" id="2116706"/>
    <lineage>
        <taxon>Bacteria</taxon>
        <taxon>Pseudomonadati</taxon>
        <taxon>Pseudomonadota</taxon>
        <taxon>Betaproteobacteria</taxon>
        <taxon>Nitrosomonadales</taxon>
        <taxon>Nitrosomonadaceae</taxon>
        <taxon>Nitrosomonas</taxon>
    </lineage>
</organism>